<evidence type="ECO:0000313" key="2">
    <source>
        <dbReference type="Proteomes" id="UP000648722"/>
    </source>
</evidence>
<name>A0ABQ1XXB6_9PROT</name>
<keyword evidence="2" id="KW-1185">Reference proteome</keyword>
<proteinExistence type="predicted"/>
<reference evidence="2" key="1">
    <citation type="journal article" date="2019" name="Int. J. Syst. Evol. Microbiol.">
        <title>The Global Catalogue of Microorganisms (GCM) 10K type strain sequencing project: providing services to taxonomists for standard genome sequencing and annotation.</title>
        <authorList>
            <consortium name="The Broad Institute Genomics Platform"/>
            <consortium name="The Broad Institute Genome Sequencing Center for Infectious Disease"/>
            <person name="Wu L."/>
            <person name="Ma J."/>
        </authorList>
    </citation>
    <scope>NUCLEOTIDE SEQUENCE [LARGE SCALE GENOMIC DNA]</scope>
    <source>
        <strain evidence="2">CGMCC 1.12766</strain>
    </source>
</reference>
<comment type="caution">
    <text evidence="1">The sequence shown here is derived from an EMBL/GenBank/DDBJ whole genome shotgun (WGS) entry which is preliminary data.</text>
</comment>
<organism evidence="1 2">
    <name type="scientific">Glycocaulis albus</name>
    <dbReference type="NCBI Taxonomy" id="1382801"/>
    <lineage>
        <taxon>Bacteria</taxon>
        <taxon>Pseudomonadati</taxon>
        <taxon>Pseudomonadota</taxon>
        <taxon>Alphaproteobacteria</taxon>
        <taxon>Maricaulales</taxon>
        <taxon>Maricaulaceae</taxon>
        <taxon>Glycocaulis</taxon>
    </lineage>
</organism>
<dbReference type="Proteomes" id="UP000648722">
    <property type="component" value="Unassembled WGS sequence"/>
</dbReference>
<dbReference type="EMBL" id="BMFS01000010">
    <property type="protein sequence ID" value="GGH05296.1"/>
    <property type="molecule type" value="Genomic_DNA"/>
</dbReference>
<gene>
    <name evidence="1" type="ORF">GCM10007420_22220</name>
</gene>
<accession>A0ABQ1XXB6</accession>
<protein>
    <submittedName>
        <fullName evidence="1">Uncharacterized protein</fullName>
    </submittedName>
</protein>
<sequence>MAVRERGSVLMFPEPLWRCETRCRTAGPDPEAFGQFGREFGTAAGGRLRHYAFLDHCLCSNCIYGLYVSVNK</sequence>
<evidence type="ECO:0000313" key="1">
    <source>
        <dbReference type="EMBL" id="GGH05296.1"/>
    </source>
</evidence>